<keyword evidence="4 6" id="KW-0862">Zinc</keyword>
<keyword evidence="11" id="KW-1185">Reference proteome</keyword>
<dbReference type="Pfam" id="PF16491">
    <property type="entry name" value="Peptidase_M48_N"/>
    <property type="match status" value="1"/>
</dbReference>
<keyword evidence="1 6" id="KW-0645">Protease</keyword>
<gene>
    <name evidence="10" type="ORF">QU605_11190</name>
</gene>
<sequence>MTSETLLYAIVGILILDYFLDTVLEMLNARRFSDPVPAELEGIYDPEEYLKSQQYKKVNYRFGLLSSGLSLAVTLLFLLSGGFGWLDALAGSITPAPIPHALIFFGLIFLGSDLLSTPFSYYHTFVIEERFGFNKSTPALFFADKIKGWGLLMFIGGGILALIMWFYAWAGIHFWLYAWGLITLFTLVMNLFYSRLIVPLFNKQVPLESGGLKSRIEKYVHNVGFELKNIFVIDGSKRSTKANAYFSGFGREKRVALYDTLIDDLKEEEIVAVLAHEVGHYKKHHILFNLFASIILTGLTLYILSLFINHPELSLAIGVKEPSFHASLLGFGMLYSPISELTGLVMNYFSRKFEYQADRYARQTYAAQPLIDSLKKLSRKNLSNLTPHPAYVFVHYSHPPLIKRIRALNKATH</sequence>
<keyword evidence="2" id="KW-0479">Metal-binding</keyword>
<dbReference type="Gene3D" id="3.30.2010.10">
    <property type="entry name" value="Metalloproteases ('zincins'), catalytic domain"/>
    <property type="match status" value="1"/>
</dbReference>
<feature type="transmembrane region" description="Helical" evidence="7">
    <location>
        <begin position="62"/>
        <end position="86"/>
    </location>
</feature>
<comment type="cofactor">
    <cofactor evidence="6">
        <name>Zn(2+)</name>
        <dbReference type="ChEBI" id="CHEBI:29105"/>
    </cofactor>
    <text evidence="6">Binds 1 zinc ion per subunit.</text>
</comment>
<keyword evidence="3 6" id="KW-0378">Hydrolase</keyword>
<evidence type="ECO:0000256" key="7">
    <source>
        <dbReference type="SAM" id="Phobius"/>
    </source>
</evidence>
<feature type="transmembrane region" description="Helical" evidence="7">
    <location>
        <begin position="98"/>
        <end position="127"/>
    </location>
</feature>
<keyword evidence="7" id="KW-0812">Transmembrane</keyword>
<comment type="similarity">
    <text evidence="6">Belongs to the peptidase M48 family.</text>
</comment>
<name>A0ABT7WGJ4_9FLAO</name>
<evidence type="ECO:0000256" key="5">
    <source>
        <dbReference type="ARBA" id="ARBA00023049"/>
    </source>
</evidence>
<evidence type="ECO:0000256" key="6">
    <source>
        <dbReference type="RuleBase" id="RU003983"/>
    </source>
</evidence>
<keyword evidence="7" id="KW-0472">Membrane</keyword>
<organism evidence="10 11">
    <name type="scientific">Robiginitalea aurantiaca</name>
    <dbReference type="NCBI Taxonomy" id="3056915"/>
    <lineage>
        <taxon>Bacteria</taxon>
        <taxon>Pseudomonadati</taxon>
        <taxon>Bacteroidota</taxon>
        <taxon>Flavobacteriia</taxon>
        <taxon>Flavobacteriales</taxon>
        <taxon>Flavobacteriaceae</taxon>
        <taxon>Robiginitalea</taxon>
    </lineage>
</organism>
<dbReference type="Proteomes" id="UP001174839">
    <property type="component" value="Unassembled WGS sequence"/>
</dbReference>
<dbReference type="EMBL" id="JAUDUY010000005">
    <property type="protein sequence ID" value="MDM9632042.1"/>
    <property type="molecule type" value="Genomic_DNA"/>
</dbReference>
<dbReference type="Pfam" id="PF01435">
    <property type="entry name" value="Peptidase_M48"/>
    <property type="match status" value="1"/>
</dbReference>
<accession>A0ABT7WGJ4</accession>
<keyword evidence="7" id="KW-1133">Transmembrane helix</keyword>
<evidence type="ECO:0000259" key="9">
    <source>
        <dbReference type="Pfam" id="PF16491"/>
    </source>
</evidence>
<evidence type="ECO:0000313" key="10">
    <source>
        <dbReference type="EMBL" id="MDM9632042.1"/>
    </source>
</evidence>
<proteinExistence type="inferred from homology"/>
<feature type="transmembrane region" description="Helical" evidence="7">
    <location>
        <begin position="286"/>
        <end position="308"/>
    </location>
</feature>
<feature type="domain" description="CAAX prenyl protease 1 N-terminal" evidence="9">
    <location>
        <begin position="28"/>
        <end position="203"/>
    </location>
</feature>
<protein>
    <submittedName>
        <fullName evidence="10">M48 family metallopeptidase</fullName>
    </submittedName>
</protein>
<dbReference type="PANTHER" id="PTHR10120">
    <property type="entry name" value="CAAX PRENYL PROTEASE 1"/>
    <property type="match status" value="1"/>
</dbReference>
<feature type="transmembrane region" description="Helical" evidence="7">
    <location>
        <begin position="174"/>
        <end position="193"/>
    </location>
</feature>
<feature type="transmembrane region" description="Helical" evidence="7">
    <location>
        <begin position="6"/>
        <end position="24"/>
    </location>
</feature>
<feature type="transmembrane region" description="Helical" evidence="7">
    <location>
        <begin position="328"/>
        <end position="349"/>
    </location>
</feature>
<dbReference type="InterPro" id="IPR027057">
    <property type="entry name" value="CAXX_Prtase_1"/>
</dbReference>
<dbReference type="CDD" id="cd07343">
    <property type="entry name" value="M48A_Zmpste24p_like"/>
    <property type="match status" value="1"/>
</dbReference>
<evidence type="ECO:0000256" key="4">
    <source>
        <dbReference type="ARBA" id="ARBA00022833"/>
    </source>
</evidence>
<dbReference type="InterPro" id="IPR001915">
    <property type="entry name" value="Peptidase_M48"/>
</dbReference>
<evidence type="ECO:0000256" key="2">
    <source>
        <dbReference type="ARBA" id="ARBA00022723"/>
    </source>
</evidence>
<keyword evidence="5 6" id="KW-0482">Metalloprotease</keyword>
<dbReference type="RefSeq" id="WP_289725403.1">
    <property type="nucleotide sequence ID" value="NZ_JAUDUY010000005.1"/>
</dbReference>
<evidence type="ECO:0000256" key="1">
    <source>
        <dbReference type="ARBA" id="ARBA00022670"/>
    </source>
</evidence>
<evidence type="ECO:0000259" key="8">
    <source>
        <dbReference type="Pfam" id="PF01435"/>
    </source>
</evidence>
<feature type="transmembrane region" description="Helical" evidence="7">
    <location>
        <begin position="148"/>
        <end position="168"/>
    </location>
</feature>
<reference evidence="10" key="1">
    <citation type="submission" date="2023-06" db="EMBL/GenBank/DDBJ databases">
        <title>Robiginitalea aurantiacus sp. nov. and Algoriphagus sediminis sp. nov., isolated from coastal sediment.</title>
        <authorList>
            <person name="Zhou Z.Y."/>
            <person name="An J."/>
            <person name="Jia Y.W."/>
            <person name="Du Z.J."/>
        </authorList>
    </citation>
    <scope>NUCLEOTIDE SEQUENCE</scope>
    <source>
        <strain evidence="10">M39</strain>
    </source>
</reference>
<feature type="domain" description="Peptidase M48" evidence="8">
    <location>
        <begin position="207"/>
        <end position="410"/>
    </location>
</feature>
<dbReference type="InterPro" id="IPR032456">
    <property type="entry name" value="Peptidase_M48_N"/>
</dbReference>
<evidence type="ECO:0000256" key="3">
    <source>
        <dbReference type="ARBA" id="ARBA00022801"/>
    </source>
</evidence>
<evidence type="ECO:0000313" key="11">
    <source>
        <dbReference type="Proteomes" id="UP001174839"/>
    </source>
</evidence>
<comment type="caution">
    <text evidence="10">The sequence shown here is derived from an EMBL/GenBank/DDBJ whole genome shotgun (WGS) entry which is preliminary data.</text>
</comment>